<feature type="compositionally biased region" description="Basic residues" evidence="1">
    <location>
        <begin position="115"/>
        <end position="125"/>
    </location>
</feature>
<feature type="compositionally biased region" description="Basic and acidic residues" evidence="1">
    <location>
        <begin position="277"/>
        <end position="303"/>
    </location>
</feature>
<accession>A0A1Q9ES14</accession>
<gene>
    <name evidence="2" type="ORF">AK812_SmicGene6069</name>
</gene>
<dbReference type="Proteomes" id="UP000186817">
    <property type="component" value="Unassembled WGS sequence"/>
</dbReference>
<evidence type="ECO:0000256" key="1">
    <source>
        <dbReference type="SAM" id="MobiDB-lite"/>
    </source>
</evidence>
<protein>
    <submittedName>
        <fullName evidence="2">Uncharacterized protein</fullName>
    </submittedName>
</protein>
<sequence length="574" mass="64155">MDPEASSAEEEHDPESVAVMTQKVVKYGKQVWVPTQKEEQGTVWFLLQKWDRNLVRFVHGKGLDLRAKKNDASDVRVSLDNIYFEKLLSARQSAFNEAVAARLQEESSEENVGKKQSKNAKKKQKEFKATVKHQMYAPHNVSIELPSENDGTKLTSRCLFEGLGSRGVWLELTQDVLQHVRHGMKSSEIKERKRDSAEYYWFNAAGLLGGFVKNEENDNTWAAEGATMGWSKKKGWLCQDWDNKWIESTLFLEPVEADDDLEEVTVEAAAEDGLEDVKVEVAPKAKKRPQTDEAARGKKDFKVQKTGPEPGRQAGGRSSSSKAPPPPPPAMVVPDGKGYRAGGWWWDPEKEKWPGGGRDRGRTRGQGAMNSAWTSMVTMSTTVAQLVERTLEATCAGHHACICTIYHGMLSYTRLLPAHAAREATLRSNFVYTSSITDMSGSSGEFPAPMFEPEHVMVLNVTASVFPDAIDITATSMGGNVVAVVRHPKPKRLGMDDLNRKIKREAMNNGWITVLDGVRLLGKHSRVLKGPTAVWPSEKWKFHWARELVARKQILKTKVDPRICMLARYIAADP</sequence>
<dbReference type="EMBL" id="LSRX01000082">
    <property type="protein sequence ID" value="OLQ10217.1"/>
    <property type="molecule type" value="Genomic_DNA"/>
</dbReference>
<evidence type="ECO:0000313" key="2">
    <source>
        <dbReference type="EMBL" id="OLQ10217.1"/>
    </source>
</evidence>
<evidence type="ECO:0000313" key="3">
    <source>
        <dbReference type="Proteomes" id="UP000186817"/>
    </source>
</evidence>
<dbReference type="OrthoDB" id="454073at2759"/>
<proteinExistence type="predicted"/>
<feature type="compositionally biased region" description="Basic and acidic residues" evidence="1">
    <location>
        <begin position="347"/>
        <end position="362"/>
    </location>
</feature>
<reference evidence="2 3" key="1">
    <citation type="submission" date="2016-02" db="EMBL/GenBank/DDBJ databases">
        <title>Genome analysis of coral dinoflagellate symbionts highlights evolutionary adaptations to a symbiotic lifestyle.</title>
        <authorList>
            <person name="Aranda M."/>
            <person name="Li Y."/>
            <person name="Liew Y.J."/>
            <person name="Baumgarten S."/>
            <person name="Simakov O."/>
            <person name="Wilson M."/>
            <person name="Piel J."/>
            <person name="Ashoor H."/>
            <person name="Bougouffa S."/>
            <person name="Bajic V.B."/>
            <person name="Ryu T."/>
            <person name="Ravasi T."/>
            <person name="Bayer T."/>
            <person name="Micklem G."/>
            <person name="Kim H."/>
            <person name="Bhak J."/>
            <person name="Lajeunesse T.C."/>
            <person name="Voolstra C.R."/>
        </authorList>
    </citation>
    <scope>NUCLEOTIDE SEQUENCE [LARGE SCALE GENOMIC DNA]</scope>
    <source>
        <strain evidence="2 3">CCMP2467</strain>
    </source>
</reference>
<keyword evidence="3" id="KW-1185">Reference proteome</keyword>
<name>A0A1Q9ES14_SYMMI</name>
<dbReference type="AlphaFoldDB" id="A0A1Q9ES14"/>
<feature type="region of interest" description="Disordered" evidence="1">
    <location>
        <begin position="105"/>
        <end position="125"/>
    </location>
</feature>
<comment type="caution">
    <text evidence="2">The sequence shown here is derived from an EMBL/GenBank/DDBJ whole genome shotgun (WGS) entry which is preliminary data.</text>
</comment>
<feature type="region of interest" description="Disordered" evidence="1">
    <location>
        <begin position="277"/>
        <end position="367"/>
    </location>
</feature>
<organism evidence="2 3">
    <name type="scientific">Symbiodinium microadriaticum</name>
    <name type="common">Dinoflagellate</name>
    <name type="synonym">Zooxanthella microadriatica</name>
    <dbReference type="NCBI Taxonomy" id="2951"/>
    <lineage>
        <taxon>Eukaryota</taxon>
        <taxon>Sar</taxon>
        <taxon>Alveolata</taxon>
        <taxon>Dinophyceae</taxon>
        <taxon>Suessiales</taxon>
        <taxon>Symbiodiniaceae</taxon>
        <taxon>Symbiodinium</taxon>
    </lineage>
</organism>